<dbReference type="EMBL" id="JARJCN010000046">
    <property type="protein sequence ID" value="KAJ7082176.1"/>
    <property type="molecule type" value="Genomic_DNA"/>
</dbReference>
<reference evidence="2" key="1">
    <citation type="submission" date="2023-03" db="EMBL/GenBank/DDBJ databases">
        <title>Massive genome expansion in bonnet fungi (Mycena s.s.) driven by repeated elements and novel gene families across ecological guilds.</title>
        <authorList>
            <consortium name="Lawrence Berkeley National Laboratory"/>
            <person name="Harder C.B."/>
            <person name="Miyauchi S."/>
            <person name="Viragh M."/>
            <person name="Kuo A."/>
            <person name="Thoen E."/>
            <person name="Andreopoulos B."/>
            <person name="Lu D."/>
            <person name="Skrede I."/>
            <person name="Drula E."/>
            <person name="Henrissat B."/>
            <person name="Morin E."/>
            <person name="Kohler A."/>
            <person name="Barry K."/>
            <person name="LaButti K."/>
            <person name="Morin E."/>
            <person name="Salamov A."/>
            <person name="Lipzen A."/>
            <person name="Mereny Z."/>
            <person name="Hegedus B."/>
            <person name="Baldrian P."/>
            <person name="Stursova M."/>
            <person name="Weitz H."/>
            <person name="Taylor A."/>
            <person name="Grigoriev I.V."/>
            <person name="Nagy L.G."/>
            <person name="Martin F."/>
            <person name="Kauserud H."/>
        </authorList>
    </citation>
    <scope>NUCLEOTIDE SEQUENCE</scope>
    <source>
        <strain evidence="2">CBHHK173m</strain>
    </source>
</reference>
<organism evidence="2 3">
    <name type="scientific">Mycena belliarum</name>
    <dbReference type="NCBI Taxonomy" id="1033014"/>
    <lineage>
        <taxon>Eukaryota</taxon>
        <taxon>Fungi</taxon>
        <taxon>Dikarya</taxon>
        <taxon>Basidiomycota</taxon>
        <taxon>Agaricomycotina</taxon>
        <taxon>Agaricomycetes</taxon>
        <taxon>Agaricomycetidae</taxon>
        <taxon>Agaricales</taxon>
        <taxon>Marasmiineae</taxon>
        <taxon>Mycenaceae</taxon>
        <taxon>Mycena</taxon>
    </lineage>
</organism>
<comment type="caution">
    <text evidence="2">The sequence shown here is derived from an EMBL/GenBank/DDBJ whole genome shotgun (WGS) entry which is preliminary data.</text>
</comment>
<feature type="region of interest" description="Disordered" evidence="1">
    <location>
        <begin position="90"/>
        <end position="109"/>
    </location>
</feature>
<dbReference type="Proteomes" id="UP001222325">
    <property type="component" value="Unassembled WGS sequence"/>
</dbReference>
<feature type="compositionally biased region" description="Polar residues" evidence="1">
    <location>
        <begin position="121"/>
        <end position="132"/>
    </location>
</feature>
<sequence length="220" mass="24797">MSVGNGFTLHPNLVEPLAEVVPTMDYLLRIAAHHSPRNTQYIGDKELQVLTGRYSYVTQQQIVTDWYSLMEHLTAAMRELKFLCIGDTSDPSRGARSSHAPSINPELPLALRGELPRTSKDSYGSHNTPRVSSRSHSRIRAKDMEPWTHGRAPTRTLRNMRRVHAACPHLRFEIPLVLRSSVGGENMCIGITLTKSLMFRSRPLRCTQTRLLSRLGNTKA</sequence>
<gene>
    <name evidence="2" type="ORF">B0H15DRAFT_853009</name>
</gene>
<proteinExistence type="predicted"/>
<protein>
    <submittedName>
        <fullName evidence="2">Uncharacterized protein</fullName>
    </submittedName>
</protein>
<evidence type="ECO:0000256" key="1">
    <source>
        <dbReference type="SAM" id="MobiDB-lite"/>
    </source>
</evidence>
<evidence type="ECO:0000313" key="2">
    <source>
        <dbReference type="EMBL" id="KAJ7082176.1"/>
    </source>
</evidence>
<accession>A0AAD6TWU4</accession>
<keyword evidence="3" id="KW-1185">Reference proteome</keyword>
<dbReference type="AlphaFoldDB" id="A0AAD6TWU4"/>
<evidence type="ECO:0000313" key="3">
    <source>
        <dbReference type="Proteomes" id="UP001222325"/>
    </source>
</evidence>
<name>A0AAD6TWU4_9AGAR</name>
<feature type="region of interest" description="Disordered" evidence="1">
    <location>
        <begin position="116"/>
        <end position="140"/>
    </location>
</feature>